<dbReference type="PRINTS" id="PR00727">
    <property type="entry name" value="LEADERPTASE"/>
</dbReference>
<reference evidence="8" key="1">
    <citation type="submission" date="2021-11" db="EMBL/GenBank/DDBJ databases">
        <authorList>
            <person name="Qingchun L."/>
            <person name="Dong Z."/>
            <person name="Zongwei Q."/>
            <person name="Jia Z."/>
            <person name="Duotao L."/>
        </authorList>
    </citation>
    <scope>NUCLEOTIDE SEQUENCE</scope>
    <source>
        <strain evidence="8">WLY-B-L2</strain>
    </source>
</reference>
<dbReference type="InterPro" id="IPR019533">
    <property type="entry name" value="Peptidase_S26"/>
</dbReference>
<dbReference type="RefSeq" id="WP_179977747.1">
    <property type="nucleotide sequence ID" value="NZ_JAJJPB010000035.1"/>
</dbReference>
<dbReference type="Gene3D" id="2.10.109.10">
    <property type="entry name" value="Umud Fragment, subunit A"/>
    <property type="match status" value="1"/>
</dbReference>
<dbReference type="PROSITE" id="PS00761">
    <property type="entry name" value="SPASE_I_3"/>
    <property type="match status" value="1"/>
</dbReference>
<feature type="domain" description="Peptidase S26" evidence="7">
    <location>
        <begin position="13"/>
        <end position="167"/>
    </location>
</feature>
<dbReference type="Proteomes" id="UP001165422">
    <property type="component" value="Unassembled WGS sequence"/>
</dbReference>
<comment type="caution">
    <text evidence="8">The sequence shown here is derived from an EMBL/GenBank/DDBJ whole genome shotgun (WGS) entry which is preliminary data.</text>
</comment>
<keyword evidence="9" id="KW-1185">Reference proteome</keyword>
<accession>A0ABS8N9N1</accession>
<dbReference type="PANTHER" id="PTHR43390">
    <property type="entry name" value="SIGNAL PEPTIDASE I"/>
    <property type="match status" value="1"/>
</dbReference>
<dbReference type="InterPro" id="IPR036286">
    <property type="entry name" value="LexA/Signal_pep-like_sf"/>
</dbReference>
<dbReference type="PANTHER" id="PTHR43390:SF1">
    <property type="entry name" value="CHLOROPLAST PROCESSING PEPTIDASE"/>
    <property type="match status" value="1"/>
</dbReference>
<sequence length="176" mass="20002">MKDKKTIKKIRLYIIYILIIFGLAFILQSYVFSRVVVSGPSMQPTFNNNDVIFIEKVSTEIGYINRGEIIVFNSHRESNSNYIKRVIGIAGDKIRIKNSKVYLNGKLLSEDYLPKGTDTESNSINTEYIVPNGYVFVLGDNRGNSTDSRILGPISVRDITGHVVIRIYPFSEIKIF</sequence>
<keyword evidence="6" id="KW-1133">Transmembrane helix</keyword>
<evidence type="ECO:0000313" key="9">
    <source>
        <dbReference type="Proteomes" id="UP001165422"/>
    </source>
</evidence>
<dbReference type="EMBL" id="JAJJPB010000035">
    <property type="protein sequence ID" value="MCC9296550.1"/>
    <property type="molecule type" value="Genomic_DNA"/>
</dbReference>
<comment type="subcellular location">
    <subcellularLocation>
        <location evidence="2">Cell membrane</location>
        <topology evidence="2">Single-pass type II membrane protein</topology>
    </subcellularLocation>
    <subcellularLocation>
        <location evidence="6">Membrane</location>
        <topology evidence="6">Single-pass type II membrane protein</topology>
    </subcellularLocation>
</comment>
<dbReference type="SUPFAM" id="SSF51306">
    <property type="entry name" value="LexA/Signal peptidase"/>
    <property type="match status" value="1"/>
</dbReference>
<protein>
    <recommendedName>
        <fullName evidence="4 6">Signal peptidase I</fullName>
        <ecNumber evidence="4 6">3.4.21.89</ecNumber>
    </recommendedName>
</protein>
<gene>
    <name evidence="8" type="primary">lepB</name>
    <name evidence="8" type="ORF">LN736_17030</name>
</gene>
<evidence type="ECO:0000259" key="7">
    <source>
        <dbReference type="Pfam" id="PF10502"/>
    </source>
</evidence>
<keyword evidence="5 6" id="KW-0378">Hydrolase</keyword>
<keyword evidence="6" id="KW-0812">Transmembrane</keyword>
<dbReference type="NCBIfam" id="TIGR02227">
    <property type="entry name" value="sigpep_I_bact"/>
    <property type="match status" value="1"/>
</dbReference>
<evidence type="ECO:0000256" key="4">
    <source>
        <dbReference type="ARBA" id="ARBA00013208"/>
    </source>
</evidence>
<keyword evidence="6" id="KW-0472">Membrane</keyword>
<keyword evidence="6" id="KW-0645">Protease</keyword>
<dbReference type="EC" id="3.4.21.89" evidence="4 6"/>
<name>A0ABS8N9N1_9CLOT</name>
<dbReference type="Pfam" id="PF10502">
    <property type="entry name" value="Peptidase_S26"/>
    <property type="match status" value="1"/>
</dbReference>
<dbReference type="InterPro" id="IPR019758">
    <property type="entry name" value="Pept_S26A_signal_pept_1_CS"/>
</dbReference>
<evidence type="ECO:0000256" key="6">
    <source>
        <dbReference type="RuleBase" id="RU362042"/>
    </source>
</evidence>
<dbReference type="GO" id="GO:0009003">
    <property type="term" value="F:signal peptidase activity"/>
    <property type="evidence" value="ECO:0007669"/>
    <property type="project" value="UniProtKB-EC"/>
</dbReference>
<dbReference type="CDD" id="cd06530">
    <property type="entry name" value="S26_SPase_I"/>
    <property type="match status" value="1"/>
</dbReference>
<comment type="catalytic activity">
    <reaction evidence="1 6">
        <text>Cleavage of hydrophobic, N-terminal signal or leader sequences from secreted and periplasmic proteins.</text>
        <dbReference type="EC" id="3.4.21.89"/>
    </reaction>
</comment>
<evidence type="ECO:0000256" key="1">
    <source>
        <dbReference type="ARBA" id="ARBA00000677"/>
    </source>
</evidence>
<dbReference type="InterPro" id="IPR000223">
    <property type="entry name" value="Pept_S26A_signal_pept_1"/>
</dbReference>
<evidence type="ECO:0000256" key="3">
    <source>
        <dbReference type="ARBA" id="ARBA00009370"/>
    </source>
</evidence>
<evidence type="ECO:0000256" key="2">
    <source>
        <dbReference type="ARBA" id="ARBA00004401"/>
    </source>
</evidence>
<organism evidence="8 9">
    <name type="scientific">Clostridium aromativorans</name>
    <dbReference type="NCBI Taxonomy" id="2836848"/>
    <lineage>
        <taxon>Bacteria</taxon>
        <taxon>Bacillati</taxon>
        <taxon>Bacillota</taxon>
        <taxon>Clostridia</taxon>
        <taxon>Eubacteriales</taxon>
        <taxon>Clostridiaceae</taxon>
        <taxon>Clostridium</taxon>
    </lineage>
</organism>
<feature type="transmembrane region" description="Helical" evidence="6">
    <location>
        <begin position="12"/>
        <end position="32"/>
    </location>
</feature>
<evidence type="ECO:0000313" key="8">
    <source>
        <dbReference type="EMBL" id="MCC9296550.1"/>
    </source>
</evidence>
<proteinExistence type="inferred from homology"/>
<evidence type="ECO:0000256" key="5">
    <source>
        <dbReference type="ARBA" id="ARBA00022801"/>
    </source>
</evidence>
<comment type="similarity">
    <text evidence="3 6">Belongs to the peptidase S26 family.</text>
</comment>